<evidence type="ECO:0000256" key="6">
    <source>
        <dbReference type="ARBA" id="ARBA00023136"/>
    </source>
</evidence>
<evidence type="ECO:0000256" key="7">
    <source>
        <dbReference type="SAM" id="Phobius"/>
    </source>
</evidence>
<name>A0A0U1KS96_9FIRM</name>
<feature type="transmembrane region" description="Helical" evidence="7">
    <location>
        <begin position="249"/>
        <end position="270"/>
    </location>
</feature>
<dbReference type="Pfam" id="PF03773">
    <property type="entry name" value="ArsP_1"/>
    <property type="match status" value="1"/>
</dbReference>
<dbReference type="InterPro" id="IPR052923">
    <property type="entry name" value="UPF0718"/>
</dbReference>
<protein>
    <submittedName>
        <fullName evidence="8">Possible permease</fullName>
    </submittedName>
</protein>
<dbReference type="RefSeq" id="WP_021170763.1">
    <property type="nucleotide sequence ID" value="NZ_CTRP01000002.1"/>
</dbReference>
<feature type="transmembrane region" description="Helical" evidence="7">
    <location>
        <begin position="47"/>
        <end position="70"/>
    </location>
</feature>
<keyword evidence="6 7" id="KW-0472">Membrane</keyword>
<evidence type="ECO:0000256" key="3">
    <source>
        <dbReference type="ARBA" id="ARBA00022475"/>
    </source>
</evidence>
<evidence type="ECO:0000313" key="9">
    <source>
        <dbReference type="Proteomes" id="UP000049855"/>
    </source>
</evidence>
<evidence type="ECO:0000256" key="4">
    <source>
        <dbReference type="ARBA" id="ARBA00022692"/>
    </source>
</evidence>
<comment type="subcellular location">
    <subcellularLocation>
        <location evidence="1">Cell membrane</location>
        <topology evidence="1">Multi-pass membrane protein</topology>
    </subcellularLocation>
</comment>
<feature type="transmembrane region" description="Helical" evidence="7">
    <location>
        <begin position="187"/>
        <end position="210"/>
    </location>
</feature>
<feature type="transmembrane region" description="Helical" evidence="7">
    <location>
        <begin position="6"/>
        <end position="35"/>
    </location>
</feature>
<dbReference type="PANTHER" id="PTHR34184:SF4">
    <property type="entry name" value="UPF0718 PROTEIN YCGR"/>
    <property type="match status" value="1"/>
</dbReference>
<keyword evidence="4 7" id="KW-0812">Transmembrane</keyword>
<gene>
    <name evidence="8" type="ORF">SpAn4DRAFT_4647</name>
</gene>
<dbReference type="InterPro" id="IPR005524">
    <property type="entry name" value="DUF318"/>
</dbReference>
<sequence>MQDFNTIFLSIIIEALPLVLVGVFVSAFIHLFIPAEWIQRILPRKRLTGIIAACFLGLFLPLCECGMVPIVRRLIHKGIPPYIAIAFMLSAPIINPLVAWSTYLAFSAFPSMVLYRLIGAFIAVVIIAFIISTSQNRLILSSGEAAATSDCCGHHTHRPPNSNSSFQSTLRAMLYHACDDFFDMGRFLLIGSFLAALIQTTVPRLTLLSFGQDPGYSVGGMMLFAFLISVCSQADAFIVAPFLEHFNTGSLAAFLIFGPMLDIKNTAMLLTIFKPLFTLKLVLLITATVFGICLSMVYFPQLWEVICFVH</sequence>
<dbReference type="PANTHER" id="PTHR34184">
    <property type="entry name" value="UPF0718 PROTEIN YCGR"/>
    <property type="match status" value="1"/>
</dbReference>
<organism evidence="8 9">
    <name type="scientific">Sporomusa ovata</name>
    <dbReference type="NCBI Taxonomy" id="2378"/>
    <lineage>
        <taxon>Bacteria</taxon>
        <taxon>Bacillati</taxon>
        <taxon>Bacillota</taxon>
        <taxon>Negativicutes</taxon>
        <taxon>Selenomonadales</taxon>
        <taxon>Sporomusaceae</taxon>
        <taxon>Sporomusa</taxon>
    </lineage>
</organism>
<dbReference type="GO" id="GO:0005886">
    <property type="term" value="C:plasma membrane"/>
    <property type="evidence" value="ECO:0007669"/>
    <property type="project" value="UniProtKB-SubCell"/>
</dbReference>
<comment type="similarity">
    <text evidence="2">Belongs to the UPF0718 family.</text>
</comment>
<evidence type="ECO:0000256" key="5">
    <source>
        <dbReference type="ARBA" id="ARBA00022989"/>
    </source>
</evidence>
<evidence type="ECO:0000256" key="2">
    <source>
        <dbReference type="ARBA" id="ARBA00006386"/>
    </source>
</evidence>
<feature type="transmembrane region" description="Helical" evidence="7">
    <location>
        <begin position="113"/>
        <end position="131"/>
    </location>
</feature>
<keyword evidence="5 7" id="KW-1133">Transmembrane helix</keyword>
<proteinExistence type="inferred from homology"/>
<keyword evidence="9" id="KW-1185">Reference proteome</keyword>
<keyword evidence="3" id="KW-1003">Cell membrane</keyword>
<feature type="transmembrane region" description="Helical" evidence="7">
    <location>
        <begin position="82"/>
        <end position="106"/>
    </location>
</feature>
<dbReference type="EMBL" id="CTRP01000002">
    <property type="protein sequence ID" value="CQR70135.1"/>
    <property type="molecule type" value="Genomic_DNA"/>
</dbReference>
<dbReference type="AlphaFoldDB" id="A0A0U1KS96"/>
<feature type="transmembrane region" description="Helical" evidence="7">
    <location>
        <begin position="222"/>
        <end position="243"/>
    </location>
</feature>
<dbReference type="Proteomes" id="UP000049855">
    <property type="component" value="Unassembled WGS sequence"/>
</dbReference>
<evidence type="ECO:0000256" key="1">
    <source>
        <dbReference type="ARBA" id="ARBA00004651"/>
    </source>
</evidence>
<evidence type="ECO:0000313" key="8">
    <source>
        <dbReference type="EMBL" id="CQR70135.1"/>
    </source>
</evidence>
<accession>A0A0U1KS96</accession>
<reference evidence="9" key="1">
    <citation type="submission" date="2015-03" db="EMBL/GenBank/DDBJ databases">
        <authorList>
            <person name="Nijsse Bart"/>
        </authorList>
    </citation>
    <scope>NUCLEOTIDE SEQUENCE [LARGE SCALE GENOMIC DNA]</scope>
</reference>
<feature type="transmembrane region" description="Helical" evidence="7">
    <location>
        <begin position="277"/>
        <end position="299"/>
    </location>
</feature>